<accession>A0ACB8B302</accession>
<protein>
    <submittedName>
        <fullName evidence="1">Uncharacterized protein</fullName>
    </submittedName>
</protein>
<evidence type="ECO:0000313" key="1">
    <source>
        <dbReference type="EMBL" id="KAH7919794.1"/>
    </source>
</evidence>
<reference evidence="1" key="1">
    <citation type="journal article" date="2021" name="New Phytol.">
        <title>Evolutionary innovations through gain and loss of genes in the ectomycorrhizal Boletales.</title>
        <authorList>
            <person name="Wu G."/>
            <person name="Miyauchi S."/>
            <person name="Morin E."/>
            <person name="Kuo A."/>
            <person name="Drula E."/>
            <person name="Varga T."/>
            <person name="Kohler A."/>
            <person name="Feng B."/>
            <person name="Cao Y."/>
            <person name="Lipzen A."/>
            <person name="Daum C."/>
            <person name="Hundley H."/>
            <person name="Pangilinan J."/>
            <person name="Johnson J."/>
            <person name="Barry K."/>
            <person name="LaButti K."/>
            <person name="Ng V."/>
            <person name="Ahrendt S."/>
            <person name="Min B."/>
            <person name="Choi I.G."/>
            <person name="Park H."/>
            <person name="Plett J.M."/>
            <person name="Magnuson J."/>
            <person name="Spatafora J.W."/>
            <person name="Nagy L.G."/>
            <person name="Henrissat B."/>
            <person name="Grigoriev I.V."/>
            <person name="Yang Z.L."/>
            <person name="Xu J."/>
            <person name="Martin F.M."/>
        </authorList>
    </citation>
    <scope>NUCLEOTIDE SEQUENCE</scope>
    <source>
        <strain evidence="1">KUC20120723A-06</strain>
    </source>
</reference>
<evidence type="ECO:0000313" key="2">
    <source>
        <dbReference type="Proteomes" id="UP000790709"/>
    </source>
</evidence>
<keyword evidence="2" id="KW-1185">Reference proteome</keyword>
<organism evidence="1 2">
    <name type="scientific">Leucogyrophana mollusca</name>
    <dbReference type="NCBI Taxonomy" id="85980"/>
    <lineage>
        <taxon>Eukaryota</taxon>
        <taxon>Fungi</taxon>
        <taxon>Dikarya</taxon>
        <taxon>Basidiomycota</taxon>
        <taxon>Agaricomycotina</taxon>
        <taxon>Agaricomycetes</taxon>
        <taxon>Agaricomycetidae</taxon>
        <taxon>Boletales</taxon>
        <taxon>Boletales incertae sedis</taxon>
        <taxon>Leucogyrophana</taxon>
    </lineage>
</organism>
<gene>
    <name evidence="1" type="ORF">BV22DRAFT_1133585</name>
</gene>
<name>A0ACB8B302_9AGAM</name>
<proteinExistence type="predicted"/>
<sequence>MYKQKIIAKIIITQWFTNLQADGIRYAEYFTPFPLNTIAFVCTAIECAIDEWSTGERKQVDFNGKKYEKVYNRHMKNLNGWKKFSVSAGVNLAQQVLDELLNTARQRAGASAHTVEVDEAEELDYEDFMVNQGL</sequence>
<dbReference type="Proteomes" id="UP000790709">
    <property type="component" value="Unassembled WGS sequence"/>
</dbReference>
<dbReference type="EMBL" id="MU266630">
    <property type="protein sequence ID" value="KAH7919794.1"/>
    <property type="molecule type" value="Genomic_DNA"/>
</dbReference>
<comment type="caution">
    <text evidence="1">The sequence shown here is derived from an EMBL/GenBank/DDBJ whole genome shotgun (WGS) entry which is preliminary data.</text>
</comment>